<sequence length="24" mass="2758">MAFSYSVNLLVTMCVSSLCIIYHY</sequence>
<name>A0A0E9VA99_ANGAN</name>
<reference evidence="1" key="2">
    <citation type="journal article" date="2015" name="Fish Shellfish Immunol.">
        <title>Early steps in the European eel (Anguilla anguilla)-Vibrio vulnificus interaction in the gills: Role of the RtxA13 toxin.</title>
        <authorList>
            <person name="Callol A."/>
            <person name="Pajuelo D."/>
            <person name="Ebbesson L."/>
            <person name="Teles M."/>
            <person name="MacKenzie S."/>
            <person name="Amaro C."/>
        </authorList>
    </citation>
    <scope>NUCLEOTIDE SEQUENCE</scope>
</reference>
<accession>A0A0E9VA99</accession>
<protein>
    <submittedName>
        <fullName evidence="1">Uncharacterized protein</fullName>
    </submittedName>
</protein>
<dbReference type="AlphaFoldDB" id="A0A0E9VA99"/>
<organism evidence="1">
    <name type="scientific">Anguilla anguilla</name>
    <name type="common">European freshwater eel</name>
    <name type="synonym">Muraena anguilla</name>
    <dbReference type="NCBI Taxonomy" id="7936"/>
    <lineage>
        <taxon>Eukaryota</taxon>
        <taxon>Metazoa</taxon>
        <taxon>Chordata</taxon>
        <taxon>Craniata</taxon>
        <taxon>Vertebrata</taxon>
        <taxon>Euteleostomi</taxon>
        <taxon>Actinopterygii</taxon>
        <taxon>Neopterygii</taxon>
        <taxon>Teleostei</taxon>
        <taxon>Anguilliformes</taxon>
        <taxon>Anguillidae</taxon>
        <taxon>Anguilla</taxon>
    </lineage>
</organism>
<proteinExistence type="predicted"/>
<evidence type="ECO:0000313" key="1">
    <source>
        <dbReference type="EMBL" id="JAH74967.1"/>
    </source>
</evidence>
<reference evidence="1" key="1">
    <citation type="submission" date="2014-11" db="EMBL/GenBank/DDBJ databases">
        <authorList>
            <person name="Amaro Gonzalez C."/>
        </authorList>
    </citation>
    <scope>NUCLEOTIDE SEQUENCE</scope>
</reference>
<dbReference type="EMBL" id="GBXM01033610">
    <property type="protein sequence ID" value="JAH74967.1"/>
    <property type="molecule type" value="Transcribed_RNA"/>
</dbReference>